<proteinExistence type="predicted"/>
<gene>
    <name evidence="2" type="ORF">E4O92_10075</name>
</gene>
<keyword evidence="1" id="KW-0812">Transmembrane</keyword>
<evidence type="ECO:0000313" key="2">
    <source>
        <dbReference type="EMBL" id="TFW32307.1"/>
    </source>
</evidence>
<evidence type="ECO:0000313" key="3">
    <source>
        <dbReference type="Proteomes" id="UP000297258"/>
    </source>
</evidence>
<dbReference type="Proteomes" id="UP000297258">
    <property type="component" value="Unassembled WGS sequence"/>
</dbReference>
<evidence type="ECO:0000256" key="1">
    <source>
        <dbReference type="SAM" id="Phobius"/>
    </source>
</evidence>
<feature type="transmembrane region" description="Helical" evidence="1">
    <location>
        <begin position="20"/>
        <end position="38"/>
    </location>
</feature>
<protein>
    <submittedName>
        <fullName evidence="2">Uncharacterized protein</fullName>
    </submittedName>
</protein>
<dbReference type="OrthoDB" id="8904191at2"/>
<name>A0A4Y9T589_9BURK</name>
<dbReference type="EMBL" id="SPUM01000061">
    <property type="protein sequence ID" value="TFW32307.1"/>
    <property type="molecule type" value="Genomic_DNA"/>
</dbReference>
<accession>A0A4Y9T589</accession>
<sequence>MPPLVLSHMAAPANHRRQLFAVAMLAAVIFGLGTLRLADLRAQAALLRADTARFPAHRIKPAASAGQTQAVPAVRWERLFQALASAASADVSLLAFDPAPQQRRVRLDGEARDLPALLDYLRRLGTAGTFVRVLLQSHQTLRDDPQHPVRFTVLAEWGDST</sequence>
<dbReference type="AlphaFoldDB" id="A0A4Y9T589"/>
<reference evidence="2 3" key="1">
    <citation type="submission" date="2019-03" db="EMBL/GenBank/DDBJ databases">
        <title>Draft genome of Massilia hortus sp. nov., a novel bacterial species of the Oxalobacteraceae family.</title>
        <authorList>
            <person name="Peta V."/>
            <person name="Raths R."/>
            <person name="Bucking H."/>
        </authorList>
    </citation>
    <scope>NUCLEOTIDE SEQUENCE [LARGE SCALE GENOMIC DNA]</scope>
    <source>
        <strain evidence="2 3">ONC3</strain>
    </source>
</reference>
<organism evidence="2 3">
    <name type="scientific">Massilia horti</name>
    <dbReference type="NCBI Taxonomy" id="2562153"/>
    <lineage>
        <taxon>Bacteria</taxon>
        <taxon>Pseudomonadati</taxon>
        <taxon>Pseudomonadota</taxon>
        <taxon>Betaproteobacteria</taxon>
        <taxon>Burkholderiales</taxon>
        <taxon>Oxalobacteraceae</taxon>
        <taxon>Telluria group</taxon>
        <taxon>Massilia</taxon>
    </lineage>
</organism>
<keyword evidence="3" id="KW-1185">Reference proteome</keyword>
<keyword evidence="1" id="KW-1133">Transmembrane helix</keyword>
<keyword evidence="1" id="KW-0472">Membrane</keyword>
<dbReference type="RefSeq" id="WP_135189638.1">
    <property type="nucleotide sequence ID" value="NZ_SPUM01000061.1"/>
</dbReference>
<comment type="caution">
    <text evidence="2">The sequence shown here is derived from an EMBL/GenBank/DDBJ whole genome shotgun (WGS) entry which is preliminary data.</text>
</comment>